<dbReference type="eggNOG" id="COG3209">
    <property type="taxonomic scope" value="Bacteria"/>
</dbReference>
<protein>
    <submittedName>
        <fullName evidence="1">YD repeat (Two copies)</fullName>
    </submittedName>
</protein>
<dbReference type="InterPro" id="IPR006530">
    <property type="entry name" value="YD"/>
</dbReference>
<dbReference type="NCBIfam" id="TIGR01643">
    <property type="entry name" value="YD_repeat_2x"/>
    <property type="match status" value="1"/>
</dbReference>
<gene>
    <name evidence="1" type="ORF">HMPREF9449_00411</name>
</gene>
<accession>H1DDS5</accession>
<dbReference type="EMBL" id="ADMC01000005">
    <property type="protein sequence ID" value="EHP50722.1"/>
    <property type="molecule type" value="Genomic_DNA"/>
</dbReference>
<dbReference type="STRING" id="742817.HMPREF9449_00411"/>
<dbReference type="PATRIC" id="fig|742817.3.peg.438"/>
<comment type="caution">
    <text evidence="1">The sequence shown here is derived from an EMBL/GenBank/DDBJ whole genome shotgun (WGS) entry which is preliminary data.</text>
</comment>
<sequence length="971" mass="110209">MKKISIFSFSLKTMGVLWGFLGMGMSGYAQPEETAARPSADVWEFIKYGNVPVNLYSGMLNLTIPLYQYKDKDFNVPVTLGYASGGWLPNRLQGSLSPGWYLTGGGCITRQIRGVPDEEDGVERRRYTEYFRESTNESLPTYFQYFPGKGCIRTYSLYLSPSSYTGYDPQPDIFYFNFLGYSGSFQLGRNNQIHVYNTNVPAGEIKINIRPGEQYSDMSAFSITTGEGTVYYFGEFQDENDVATREYTEILKRSDASTERQTTSWMLTRIVAPDGREIKFKYREGGIQMDPILTANVERNRVSSPLTSLNWNASYQTTSGSNEFFFETARVFPLILEEMVVDNQLRIKYFHSDHPGDYCLDSLKVTNLKTGRELKKCRFFYLWKGSTSRFLQQVEISGEGNYRMEYYNEDQTPPYRSFSVDHWGFYNGKSGASFSFLPEVSVNADFEETIVGSSRNPDATYGGFGMLKKITYPTGGCSEFDYQGNDYAQAVRRDKSSRFLPYLKPENTAQPAGGVRVWKIRDMTPEGQVISREFTYKTANNLSSGILLKYPRYYTHYKGISTDGNYYYLRECSSYSSLHNSVYTLDEGHLGYSRVVEKREDNSTIEYEYSDYATCPDDEAGIVNYGNGGGYQIELSLRDYVNNLYSSLNSRHRDRGKLLRKRMRDSAGKLVYQETYVYDTTPLPYFEDINLCGDTFRKTRIYTADHLLRQEVKTSYYGNDSVVSATAYAYNTLGEKISTETKDSRGVVYKEQIQYVGDIIAGDRTSVETAMVDRNILAPPLKTEKRFRPENGTEKLFGGEQTEFGLFNNLILPAAFRKACLDQPTSAPLFQSSLYTDTELTYDLYDKKGNILQTTAKDGKKTIYIWGYGGLYLIGKVENTTLAKVKGISGLSSIENAPLTGALSGTQETELRKLSGALVTAYDYLPYVGVVSITDAAGIKVQYEYDSYGRLKNVMDGEGCLKENYEYHVQQ</sequence>
<name>H1DDS5_9BACT</name>
<dbReference type="GeneID" id="98068065"/>
<dbReference type="Proteomes" id="UP000004892">
    <property type="component" value="Unassembled WGS sequence"/>
</dbReference>
<evidence type="ECO:0000313" key="2">
    <source>
        <dbReference type="Proteomes" id="UP000004892"/>
    </source>
</evidence>
<proteinExistence type="predicted"/>
<evidence type="ECO:0000313" key="1">
    <source>
        <dbReference type="EMBL" id="EHP50722.1"/>
    </source>
</evidence>
<organism evidence="1 2">
    <name type="scientific">Odoribacter laneus YIT 12061</name>
    <dbReference type="NCBI Taxonomy" id="742817"/>
    <lineage>
        <taxon>Bacteria</taxon>
        <taxon>Pseudomonadati</taxon>
        <taxon>Bacteroidota</taxon>
        <taxon>Bacteroidia</taxon>
        <taxon>Bacteroidales</taxon>
        <taxon>Odoribacteraceae</taxon>
        <taxon>Odoribacter</taxon>
    </lineage>
</organism>
<dbReference type="RefSeq" id="WP_009135565.1">
    <property type="nucleotide sequence ID" value="NZ_JH594596.1"/>
</dbReference>
<dbReference type="HOGENOM" id="CLU_006833_0_0_10"/>
<dbReference type="AlphaFoldDB" id="H1DDS5"/>
<keyword evidence="2" id="KW-1185">Reference proteome</keyword>
<reference evidence="1 2" key="1">
    <citation type="submission" date="2012-01" db="EMBL/GenBank/DDBJ databases">
        <title>The Genome Sequence of Odoribacter laneus YIT 12061.</title>
        <authorList>
            <consortium name="The Broad Institute Genome Sequencing Platform"/>
            <person name="Earl A."/>
            <person name="Ward D."/>
            <person name="Feldgarden M."/>
            <person name="Gevers D."/>
            <person name="Morotomi M."/>
            <person name="Young S.K."/>
            <person name="Zeng Q."/>
            <person name="Gargeya S."/>
            <person name="Fitzgerald M."/>
            <person name="Haas B."/>
            <person name="Abouelleil A."/>
            <person name="Alvarado L."/>
            <person name="Arachchi H.M."/>
            <person name="Berlin A."/>
            <person name="Chapman S.B."/>
            <person name="Gearin G."/>
            <person name="Goldberg J."/>
            <person name="Griggs A."/>
            <person name="Gujja S."/>
            <person name="Hansen M."/>
            <person name="Heiman D."/>
            <person name="Howarth C."/>
            <person name="Larimer J."/>
            <person name="Lui A."/>
            <person name="MacDonald P.J.P."/>
            <person name="McCowen C."/>
            <person name="Montmayeur A."/>
            <person name="Murphy C."/>
            <person name="Neiman D."/>
            <person name="Pearson M."/>
            <person name="Priest M."/>
            <person name="Roberts A."/>
            <person name="Saif S."/>
            <person name="Shea T."/>
            <person name="Sisk P."/>
            <person name="Stolte C."/>
            <person name="Sykes S."/>
            <person name="Wortman J."/>
            <person name="Nusbaum C."/>
            <person name="Birren B."/>
        </authorList>
    </citation>
    <scope>NUCLEOTIDE SEQUENCE [LARGE SCALE GENOMIC DNA]</scope>
    <source>
        <strain evidence="1 2">YIT 12061</strain>
    </source>
</reference>